<reference evidence="2 3" key="1">
    <citation type="submission" date="2019-05" db="EMBL/GenBank/DDBJ databases">
        <title>Another draft genome of Portunus trituberculatus and its Hox gene families provides insights of decapod evolution.</title>
        <authorList>
            <person name="Jeong J.-H."/>
            <person name="Song I."/>
            <person name="Kim S."/>
            <person name="Choi T."/>
            <person name="Kim D."/>
            <person name="Ryu S."/>
            <person name="Kim W."/>
        </authorList>
    </citation>
    <scope>NUCLEOTIDE SEQUENCE [LARGE SCALE GENOMIC DNA]</scope>
    <source>
        <tissue evidence="2">Muscle</tissue>
    </source>
</reference>
<gene>
    <name evidence="2" type="ORF">E2C01_031455</name>
</gene>
<proteinExistence type="predicted"/>
<dbReference type="Proteomes" id="UP000324222">
    <property type="component" value="Unassembled WGS sequence"/>
</dbReference>
<protein>
    <submittedName>
        <fullName evidence="2">Uncharacterized protein</fullName>
    </submittedName>
</protein>
<keyword evidence="3" id="KW-1185">Reference proteome</keyword>
<sequence>MYSISKVSTYVNKNMECFSLKSAWLVSSPFASAVLRLAGWKQYRNGSVDAVASVMACKGAGFNPRPHHPAQPYPAQPYPAQPSPVPPRPTPRRSALSHPIPPCFLYSPAYESNPRSALAKDIKKKKQTNIEMPFPEGLYRESRPHSYLYDRGFAAVTAAALRHDLSLWCSWRDLEACQAGQFLNAGNYCNL</sequence>
<evidence type="ECO:0000313" key="2">
    <source>
        <dbReference type="EMBL" id="MPC37959.1"/>
    </source>
</evidence>
<feature type="region of interest" description="Disordered" evidence="1">
    <location>
        <begin position="65"/>
        <end position="95"/>
    </location>
</feature>
<comment type="caution">
    <text evidence="2">The sequence shown here is derived from an EMBL/GenBank/DDBJ whole genome shotgun (WGS) entry which is preliminary data.</text>
</comment>
<dbReference type="AlphaFoldDB" id="A0A5B7EY53"/>
<dbReference type="EMBL" id="VSRR010003934">
    <property type="protein sequence ID" value="MPC37959.1"/>
    <property type="molecule type" value="Genomic_DNA"/>
</dbReference>
<organism evidence="2 3">
    <name type="scientific">Portunus trituberculatus</name>
    <name type="common">Swimming crab</name>
    <name type="synonym">Neptunus trituberculatus</name>
    <dbReference type="NCBI Taxonomy" id="210409"/>
    <lineage>
        <taxon>Eukaryota</taxon>
        <taxon>Metazoa</taxon>
        <taxon>Ecdysozoa</taxon>
        <taxon>Arthropoda</taxon>
        <taxon>Crustacea</taxon>
        <taxon>Multicrustacea</taxon>
        <taxon>Malacostraca</taxon>
        <taxon>Eumalacostraca</taxon>
        <taxon>Eucarida</taxon>
        <taxon>Decapoda</taxon>
        <taxon>Pleocyemata</taxon>
        <taxon>Brachyura</taxon>
        <taxon>Eubrachyura</taxon>
        <taxon>Portunoidea</taxon>
        <taxon>Portunidae</taxon>
        <taxon>Portuninae</taxon>
        <taxon>Portunus</taxon>
    </lineage>
</organism>
<name>A0A5B7EY53_PORTR</name>
<accession>A0A5B7EY53</accession>
<feature type="compositionally biased region" description="Pro residues" evidence="1">
    <location>
        <begin position="69"/>
        <end position="89"/>
    </location>
</feature>
<evidence type="ECO:0000256" key="1">
    <source>
        <dbReference type="SAM" id="MobiDB-lite"/>
    </source>
</evidence>
<evidence type="ECO:0000313" key="3">
    <source>
        <dbReference type="Proteomes" id="UP000324222"/>
    </source>
</evidence>